<reference evidence="2" key="1">
    <citation type="journal article" date="2014" name="Proc. Natl. Acad. Sci. U.S.A.">
        <title>Extensive sampling of basidiomycete genomes demonstrates inadequacy of the white-rot/brown-rot paradigm for wood decay fungi.</title>
        <authorList>
            <person name="Riley R."/>
            <person name="Salamov A.A."/>
            <person name="Brown D.W."/>
            <person name="Nagy L.G."/>
            <person name="Floudas D."/>
            <person name="Held B.W."/>
            <person name="Levasseur A."/>
            <person name="Lombard V."/>
            <person name="Morin E."/>
            <person name="Otillar R."/>
            <person name="Lindquist E.A."/>
            <person name="Sun H."/>
            <person name="LaButti K.M."/>
            <person name="Schmutz J."/>
            <person name="Jabbour D."/>
            <person name="Luo H."/>
            <person name="Baker S.E."/>
            <person name="Pisabarro A.G."/>
            <person name="Walton J.D."/>
            <person name="Blanchette R.A."/>
            <person name="Henrissat B."/>
            <person name="Martin F."/>
            <person name="Cullen D."/>
            <person name="Hibbett D.S."/>
            <person name="Grigoriev I.V."/>
        </authorList>
    </citation>
    <scope>NUCLEOTIDE SEQUENCE [LARGE SCALE GENOMIC DNA]</scope>
    <source>
        <strain evidence="2">CBS 339.88</strain>
    </source>
</reference>
<sequence>MPNSTFPASPFSTLVFQRPISPSPVSTTSSLSSWGLYLQLRRLLPAANSSASSLADSGLEVNERSVNEAYGPEPLLDVEFFELV</sequence>
<accession>A0A067SWC6</accession>
<dbReference type="HOGENOM" id="CLU_2527612_0_0_1"/>
<gene>
    <name evidence="1" type="ORF">GALMADRAFT_253247</name>
</gene>
<dbReference type="Proteomes" id="UP000027222">
    <property type="component" value="Unassembled WGS sequence"/>
</dbReference>
<protein>
    <submittedName>
        <fullName evidence="1">Uncharacterized protein</fullName>
    </submittedName>
</protein>
<keyword evidence="2" id="KW-1185">Reference proteome</keyword>
<name>A0A067SWC6_GALM3</name>
<evidence type="ECO:0000313" key="2">
    <source>
        <dbReference type="Proteomes" id="UP000027222"/>
    </source>
</evidence>
<organism evidence="1 2">
    <name type="scientific">Galerina marginata (strain CBS 339.88)</name>
    <dbReference type="NCBI Taxonomy" id="685588"/>
    <lineage>
        <taxon>Eukaryota</taxon>
        <taxon>Fungi</taxon>
        <taxon>Dikarya</taxon>
        <taxon>Basidiomycota</taxon>
        <taxon>Agaricomycotina</taxon>
        <taxon>Agaricomycetes</taxon>
        <taxon>Agaricomycetidae</taxon>
        <taxon>Agaricales</taxon>
        <taxon>Agaricineae</taxon>
        <taxon>Strophariaceae</taxon>
        <taxon>Galerina</taxon>
    </lineage>
</organism>
<dbReference type="EMBL" id="KL142390">
    <property type="protein sequence ID" value="KDR71959.1"/>
    <property type="molecule type" value="Genomic_DNA"/>
</dbReference>
<evidence type="ECO:0000313" key="1">
    <source>
        <dbReference type="EMBL" id="KDR71959.1"/>
    </source>
</evidence>
<dbReference type="AlphaFoldDB" id="A0A067SWC6"/>
<proteinExistence type="predicted"/>